<comment type="caution">
    <text evidence="10">The sequence shown here is derived from an EMBL/GenBank/DDBJ whole genome shotgun (WGS) entry which is preliminary data.</text>
</comment>
<evidence type="ECO:0000256" key="8">
    <source>
        <dbReference type="SAM" id="MobiDB-lite"/>
    </source>
</evidence>
<evidence type="ECO:0000256" key="6">
    <source>
        <dbReference type="ARBA" id="ARBA00022840"/>
    </source>
</evidence>
<proteinExistence type="inferred from homology"/>
<keyword evidence="5" id="KW-0547">Nucleotide-binding</keyword>
<dbReference type="Proteomes" id="UP000235803">
    <property type="component" value="Unassembled WGS sequence"/>
</dbReference>
<dbReference type="PANTHER" id="PTHR42788:SF7">
    <property type="entry name" value="NITRATE ABC TRANSPORTER ATP-BINDING PROTEIN"/>
    <property type="match status" value="1"/>
</dbReference>
<evidence type="ECO:0000256" key="5">
    <source>
        <dbReference type="ARBA" id="ARBA00022741"/>
    </source>
</evidence>
<name>A0A2N7U528_9GAMM</name>
<comment type="similarity">
    <text evidence="2">Belongs to the ABC transporter superfamily.</text>
</comment>
<feature type="region of interest" description="Disordered" evidence="8">
    <location>
        <begin position="267"/>
        <end position="320"/>
    </location>
</feature>
<evidence type="ECO:0000256" key="3">
    <source>
        <dbReference type="ARBA" id="ARBA00022448"/>
    </source>
</evidence>
<keyword evidence="7" id="KW-0472">Membrane</keyword>
<sequence>MSHAFVEVQQAAKRFPGAKGGEDLAVFENVSFTLEKGEFVCIIGHSGCGKSTIMNALAGLDRFSDGVMVMEGKEIDGPSLERGVVFQNYSLLPWLSALENVRFGVRARWQQWDGAKVTEHSLRYLEMVGLRDVVERKPAQLSGGMRQRVSIARAFATKPKLLLLDEPFGALDALTRGVIQDELIKIWTRDRQTVFMITHDVDEAILLADRILLMTNGPEARIAEAVEIDLPRPRNRAEIIKHPHFYAIRNYLVDFLVNRSATMRPGDLDKNGLRYPKSINPVDLGSPEANPRPVTDDSTKVAATPNATPLTVTPKETHHG</sequence>
<evidence type="ECO:0000256" key="2">
    <source>
        <dbReference type="ARBA" id="ARBA00005417"/>
    </source>
</evidence>
<keyword evidence="4" id="KW-1003">Cell membrane</keyword>
<gene>
    <name evidence="10" type="ORF">C1H69_09895</name>
</gene>
<accession>A0A2N7U528</accession>
<dbReference type="InterPro" id="IPR050166">
    <property type="entry name" value="ABC_transporter_ATP-bind"/>
</dbReference>
<protein>
    <submittedName>
        <fullName evidence="10">Nitrate/sulfonate/bicarbonate ABC transporter ATP-binding protein</fullName>
    </submittedName>
</protein>
<dbReference type="GO" id="GO:0005524">
    <property type="term" value="F:ATP binding"/>
    <property type="evidence" value="ECO:0007669"/>
    <property type="project" value="UniProtKB-KW"/>
</dbReference>
<evidence type="ECO:0000256" key="7">
    <source>
        <dbReference type="ARBA" id="ARBA00023136"/>
    </source>
</evidence>
<evidence type="ECO:0000259" key="9">
    <source>
        <dbReference type="PROSITE" id="PS50893"/>
    </source>
</evidence>
<comment type="subcellular location">
    <subcellularLocation>
        <location evidence="1">Cell membrane</location>
        <topology evidence="1">Peripheral membrane protein</topology>
    </subcellularLocation>
</comment>
<dbReference type="InterPro" id="IPR003593">
    <property type="entry name" value="AAA+_ATPase"/>
</dbReference>
<dbReference type="NCBIfam" id="TIGR01184">
    <property type="entry name" value="ntrCD"/>
    <property type="match status" value="1"/>
</dbReference>
<dbReference type="RefSeq" id="WP_102653238.1">
    <property type="nucleotide sequence ID" value="NZ_PNRF01000019.1"/>
</dbReference>
<dbReference type="PROSITE" id="PS50893">
    <property type="entry name" value="ABC_TRANSPORTER_2"/>
    <property type="match status" value="1"/>
</dbReference>
<keyword evidence="6 10" id="KW-0067">ATP-binding</keyword>
<organism evidence="10 11">
    <name type="scientific">Billgrantia endophytica</name>
    <dbReference type="NCBI Taxonomy" id="2033802"/>
    <lineage>
        <taxon>Bacteria</taxon>
        <taxon>Pseudomonadati</taxon>
        <taxon>Pseudomonadota</taxon>
        <taxon>Gammaproteobacteria</taxon>
        <taxon>Oceanospirillales</taxon>
        <taxon>Halomonadaceae</taxon>
        <taxon>Billgrantia</taxon>
    </lineage>
</organism>
<keyword evidence="3" id="KW-0813">Transport</keyword>
<dbReference type="SMART" id="SM00382">
    <property type="entry name" value="AAA"/>
    <property type="match status" value="1"/>
</dbReference>
<evidence type="ECO:0000256" key="1">
    <source>
        <dbReference type="ARBA" id="ARBA00004202"/>
    </source>
</evidence>
<evidence type="ECO:0000313" key="10">
    <source>
        <dbReference type="EMBL" id="PMR75524.1"/>
    </source>
</evidence>
<dbReference type="PROSITE" id="PS00211">
    <property type="entry name" value="ABC_TRANSPORTER_1"/>
    <property type="match status" value="1"/>
</dbReference>
<dbReference type="Pfam" id="PF00005">
    <property type="entry name" value="ABC_tran"/>
    <property type="match status" value="1"/>
</dbReference>
<dbReference type="Gene3D" id="3.40.50.300">
    <property type="entry name" value="P-loop containing nucleotide triphosphate hydrolases"/>
    <property type="match status" value="1"/>
</dbReference>
<dbReference type="InterPro" id="IPR003439">
    <property type="entry name" value="ABC_transporter-like_ATP-bd"/>
</dbReference>
<dbReference type="GO" id="GO:0016887">
    <property type="term" value="F:ATP hydrolysis activity"/>
    <property type="evidence" value="ECO:0007669"/>
    <property type="project" value="InterPro"/>
</dbReference>
<keyword evidence="11" id="KW-1185">Reference proteome</keyword>
<dbReference type="OrthoDB" id="9802264at2"/>
<dbReference type="GO" id="GO:0015112">
    <property type="term" value="F:nitrate transmembrane transporter activity"/>
    <property type="evidence" value="ECO:0007669"/>
    <property type="project" value="InterPro"/>
</dbReference>
<evidence type="ECO:0000256" key="4">
    <source>
        <dbReference type="ARBA" id="ARBA00022475"/>
    </source>
</evidence>
<dbReference type="SUPFAM" id="SSF52540">
    <property type="entry name" value="P-loop containing nucleoside triphosphate hydrolases"/>
    <property type="match status" value="1"/>
</dbReference>
<dbReference type="InterPro" id="IPR027417">
    <property type="entry name" value="P-loop_NTPase"/>
</dbReference>
<dbReference type="CDD" id="cd03293">
    <property type="entry name" value="ABC_NrtD_SsuB_transporters"/>
    <property type="match status" value="1"/>
</dbReference>
<reference evidence="10 11" key="1">
    <citation type="submission" date="2018-01" db="EMBL/GenBank/DDBJ databases">
        <title>Halomonas endophytica sp. nov., isolated from storage liquid in the stems of Populus euphratica.</title>
        <authorList>
            <person name="Chen C."/>
        </authorList>
    </citation>
    <scope>NUCLEOTIDE SEQUENCE [LARGE SCALE GENOMIC DNA]</scope>
    <source>
        <strain evidence="10 11">MC28</strain>
    </source>
</reference>
<dbReference type="InterPro" id="IPR017871">
    <property type="entry name" value="ABC_transporter-like_CS"/>
</dbReference>
<dbReference type="PANTHER" id="PTHR42788">
    <property type="entry name" value="TAURINE IMPORT ATP-BINDING PROTEIN-RELATED"/>
    <property type="match status" value="1"/>
</dbReference>
<dbReference type="AlphaFoldDB" id="A0A2N7U528"/>
<dbReference type="InterPro" id="IPR005890">
    <property type="entry name" value="NO3_transporter_ATP-bd-like"/>
</dbReference>
<dbReference type="GO" id="GO:0005886">
    <property type="term" value="C:plasma membrane"/>
    <property type="evidence" value="ECO:0007669"/>
    <property type="project" value="UniProtKB-SubCell"/>
</dbReference>
<evidence type="ECO:0000313" key="11">
    <source>
        <dbReference type="Proteomes" id="UP000235803"/>
    </source>
</evidence>
<feature type="domain" description="ABC transporter" evidence="9">
    <location>
        <begin position="6"/>
        <end position="241"/>
    </location>
</feature>
<dbReference type="EMBL" id="PNRF01000019">
    <property type="protein sequence ID" value="PMR75524.1"/>
    <property type="molecule type" value="Genomic_DNA"/>
</dbReference>